<comment type="caution">
    <text evidence="5">The sequence shown here is derived from an EMBL/GenBank/DDBJ whole genome shotgun (WGS) entry which is preliminary data.</text>
</comment>
<gene>
    <name evidence="5" type="ORF">DPMN_036504</name>
</gene>
<dbReference type="PANTHER" id="PTHR24026">
    <property type="entry name" value="FAT ATYPICAL CADHERIN-RELATED"/>
    <property type="match status" value="1"/>
</dbReference>
<accession>A0A9D4MB04</accession>
<keyword evidence="2" id="KW-0472">Membrane</keyword>
<dbReference type="Gene3D" id="2.60.40.60">
    <property type="entry name" value="Cadherins"/>
    <property type="match status" value="1"/>
</dbReference>
<evidence type="ECO:0000256" key="3">
    <source>
        <dbReference type="PROSITE-ProRule" id="PRU00043"/>
    </source>
</evidence>
<keyword evidence="2" id="KW-1133">Transmembrane helix</keyword>
<dbReference type="CDD" id="cd11304">
    <property type="entry name" value="Cadherin_repeat"/>
    <property type="match status" value="1"/>
</dbReference>
<dbReference type="EMBL" id="JAIWYP010000002">
    <property type="protein sequence ID" value="KAH3873273.1"/>
    <property type="molecule type" value="Genomic_DNA"/>
</dbReference>
<dbReference type="GO" id="GO:0007156">
    <property type="term" value="P:homophilic cell adhesion via plasma membrane adhesion molecules"/>
    <property type="evidence" value="ECO:0007669"/>
    <property type="project" value="InterPro"/>
</dbReference>
<feature type="domain" description="Cadherin" evidence="4">
    <location>
        <begin position="27"/>
        <end position="100"/>
    </location>
</feature>
<dbReference type="AlphaFoldDB" id="A0A9D4MB04"/>
<keyword evidence="1" id="KW-0812">Transmembrane</keyword>
<keyword evidence="6" id="KW-1185">Reference proteome</keyword>
<keyword evidence="3" id="KW-0106">Calcium</keyword>
<dbReference type="GO" id="GO:0016020">
    <property type="term" value="C:membrane"/>
    <property type="evidence" value="ECO:0007669"/>
    <property type="project" value="InterPro"/>
</dbReference>
<reference evidence="5" key="1">
    <citation type="journal article" date="2019" name="bioRxiv">
        <title>The Genome of the Zebra Mussel, Dreissena polymorpha: A Resource for Invasive Species Research.</title>
        <authorList>
            <person name="McCartney M.A."/>
            <person name="Auch B."/>
            <person name="Kono T."/>
            <person name="Mallez S."/>
            <person name="Zhang Y."/>
            <person name="Obille A."/>
            <person name="Becker A."/>
            <person name="Abrahante J.E."/>
            <person name="Garbe J."/>
            <person name="Badalamenti J.P."/>
            <person name="Herman A."/>
            <person name="Mangelson H."/>
            <person name="Liachko I."/>
            <person name="Sullivan S."/>
            <person name="Sone E.D."/>
            <person name="Koren S."/>
            <person name="Silverstein K.A.T."/>
            <person name="Beckman K.B."/>
            <person name="Gohl D.M."/>
        </authorList>
    </citation>
    <scope>NUCLEOTIDE SEQUENCE</scope>
    <source>
        <strain evidence="5">Duluth1</strain>
        <tissue evidence="5">Whole animal</tissue>
    </source>
</reference>
<dbReference type="PANTHER" id="PTHR24026:SF137">
    <property type="entry name" value="CADHERIN-RELATED TUMOR SUPPRESSOR"/>
    <property type="match status" value="1"/>
</dbReference>
<dbReference type="InterPro" id="IPR015919">
    <property type="entry name" value="Cadherin-like_sf"/>
</dbReference>
<evidence type="ECO:0000256" key="1">
    <source>
        <dbReference type="ARBA" id="ARBA00022692"/>
    </source>
</evidence>
<evidence type="ECO:0000256" key="2">
    <source>
        <dbReference type="ARBA" id="ARBA00022989"/>
    </source>
</evidence>
<protein>
    <recommendedName>
        <fullName evidence="4">Cadherin domain-containing protein</fullName>
    </recommendedName>
</protein>
<name>A0A9D4MB04_DREPO</name>
<dbReference type="InterPro" id="IPR002126">
    <property type="entry name" value="Cadherin-like_dom"/>
</dbReference>
<organism evidence="5 6">
    <name type="scientific">Dreissena polymorpha</name>
    <name type="common">Zebra mussel</name>
    <name type="synonym">Mytilus polymorpha</name>
    <dbReference type="NCBI Taxonomy" id="45954"/>
    <lineage>
        <taxon>Eukaryota</taxon>
        <taxon>Metazoa</taxon>
        <taxon>Spiralia</taxon>
        <taxon>Lophotrochozoa</taxon>
        <taxon>Mollusca</taxon>
        <taxon>Bivalvia</taxon>
        <taxon>Autobranchia</taxon>
        <taxon>Heteroconchia</taxon>
        <taxon>Euheterodonta</taxon>
        <taxon>Imparidentia</taxon>
        <taxon>Neoheterodontei</taxon>
        <taxon>Myida</taxon>
        <taxon>Dreissenoidea</taxon>
        <taxon>Dreissenidae</taxon>
        <taxon>Dreissena</taxon>
    </lineage>
</organism>
<dbReference type="SUPFAM" id="SSF49313">
    <property type="entry name" value="Cadherin-like"/>
    <property type="match status" value="1"/>
</dbReference>
<proteinExistence type="predicted"/>
<dbReference type="Proteomes" id="UP000828390">
    <property type="component" value="Unassembled WGS sequence"/>
</dbReference>
<evidence type="ECO:0000313" key="6">
    <source>
        <dbReference type="Proteomes" id="UP000828390"/>
    </source>
</evidence>
<dbReference type="PROSITE" id="PS50268">
    <property type="entry name" value="CADHERIN_2"/>
    <property type="match status" value="1"/>
</dbReference>
<reference evidence="5" key="2">
    <citation type="submission" date="2020-11" db="EMBL/GenBank/DDBJ databases">
        <authorList>
            <person name="McCartney M.A."/>
            <person name="Auch B."/>
            <person name="Kono T."/>
            <person name="Mallez S."/>
            <person name="Becker A."/>
            <person name="Gohl D.M."/>
            <person name="Silverstein K.A.T."/>
            <person name="Koren S."/>
            <person name="Bechman K.B."/>
            <person name="Herman A."/>
            <person name="Abrahante J.E."/>
            <person name="Garbe J."/>
        </authorList>
    </citation>
    <scope>NUCLEOTIDE SEQUENCE</scope>
    <source>
        <strain evidence="5">Duluth1</strain>
        <tissue evidence="5">Whole animal</tissue>
    </source>
</reference>
<evidence type="ECO:0000313" key="5">
    <source>
        <dbReference type="EMBL" id="KAH3873273.1"/>
    </source>
</evidence>
<dbReference type="GO" id="GO:0005509">
    <property type="term" value="F:calcium ion binding"/>
    <property type="evidence" value="ECO:0007669"/>
    <property type="project" value="UniProtKB-UniRule"/>
</dbReference>
<evidence type="ECO:0000259" key="4">
    <source>
        <dbReference type="PROSITE" id="PS50268"/>
    </source>
</evidence>
<sequence>MLYTGKDSTYCSYELNFKGHKPTLQDEVYYSQGGDATDLEYFYVNPTNGVIRLRKSLTGSVRNTFTFTVRAIDNRPQGVQKSTQATVQINVLRDGGPPQFVNTPYRITVPINQAVNSSFFSVRAVDNDLKVILISTAWCH</sequence>